<feature type="region of interest" description="Disordered" evidence="1">
    <location>
        <begin position="237"/>
        <end position="264"/>
    </location>
</feature>
<proteinExistence type="predicted"/>
<dbReference type="SUPFAM" id="SSF63411">
    <property type="entry name" value="LuxS/MPP-like metallohydrolase"/>
    <property type="match status" value="2"/>
</dbReference>
<accession>A0A2I1PDB4</accession>
<evidence type="ECO:0000259" key="2">
    <source>
        <dbReference type="Pfam" id="PF05193"/>
    </source>
</evidence>
<sequence length="472" mass="49661">MTAVDRSTAPAVEQPEAWEFPASSVHTLEGAQQVRVFELPGQPVVSVEITVPMPWAAEPRALEGIGVIVATTLEEGTQDLPADQLARAFERAGVDLGISSTEHGLMVGLEMVPERVADGLALAADLLARPTFPEAAVAREVRGRLFDIAQEMNTPAVRAAREFAALLHGPQARAGRPGAGSAETVQAVTQADVVAHHRAWVRPAGAQVVVAGPVGATEVAAAVQEHLVDPWRDAVDGWQEPAGQVPDEGSAGSAAPEPAPAASEGAPLELLVVERRGAAQTEVRLGWIGPTRHTEGGYAPYAPLAVHVGASPTSLLDEVLREEKGWTYGMRAAFRPRAGRGEFMVSGSFTTEATAEATHELVRLLRSVDHGIDEADATAARDFALLTAPMRYATGQVVAHEAAVLGLDGLSPEFTTRTLAELAEVDAAAMTRAWRRWSGGRWVMVLVGDHAVWGAGLDGLTPHIQVVPAPGS</sequence>
<dbReference type="InterPro" id="IPR007863">
    <property type="entry name" value="Peptidase_M16_C"/>
</dbReference>
<evidence type="ECO:0000313" key="3">
    <source>
        <dbReference type="EMBL" id="PKZ42590.1"/>
    </source>
</evidence>
<gene>
    <name evidence="3" type="ORF">CYJ76_01595</name>
</gene>
<dbReference type="EMBL" id="PKIZ01000002">
    <property type="protein sequence ID" value="PKZ42590.1"/>
    <property type="molecule type" value="Genomic_DNA"/>
</dbReference>
<keyword evidence="4" id="KW-1185">Reference proteome</keyword>
<dbReference type="GO" id="GO:0046872">
    <property type="term" value="F:metal ion binding"/>
    <property type="evidence" value="ECO:0007669"/>
    <property type="project" value="InterPro"/>
</dbReference>
<dbReference type="Proteomes" id="UP000234206">
    <property type="component" value="Unassembled WGS sequence"/>
</dbReference>
<feature type="domain" description="Peptidase M16 C-terminal" evidence="2">
    <location>
        <begin position="188"/>
        <end position="381"/>
    </location>
</feature>
<dbReference type="InterPro" id="IPR050361">
    <property type="entry name" value="MPP/UQCRC_Complex"/>
</dbReference>
<protein>
    <submittedName>
        <fullName evidence="3">Insulinase family protein</fullName>
    </submittedName>
</protein>
<organism evidence="3 4">
    <name type="scientific">Kytococcus schroeteri</name>
    <dbReference type="NCBI Taxonomy" id="138300"/>
    <lineage>
        <taxon>Bacteria</taxon>
        <taxon>Bacillati</taxon>
        <taxon>Actinomycetota</taxon>
        <taxon>Actinomycetes</taxon>
        <taxon>Micrococcales</taxon>
        <taxon>Kytococcaceae</taxon>
        <taxon>Kytococcus</taxon>
    </lineage>
</organism>
<dbReference type="Gene3D" id="3.30.830.10">
    <property type="entry name" value="Metalloenzyme, LuxS/M16 peptidase-like"/>
    <property type="match status" value="2"/>
</dbReference>
<dbReference type="AlphaFoldDB" id="A0A2I1PDB4"/>
<evidence type="ECO:0000256" key="1">
    <source>
        <dbReference type="SAM" id="MobiDB-lite"/>
    </source>
</evidence>
<dbReference type="PANTHER" id="PTHR11851">
    <property type="entry name" value="METALLOPROTEASE"/>
    <property type="match status" value="1"/>
</dbReference>
<dbReference type="InterPro" id="IPR011249">
    <property type="entry name" value="Metalloenz_LuxS/M16"/>
</dbReference>
<evidence type="ECO:0000313" key="4">
    <source>
        <dbReference type="Proteomes" id="UP000234206"/>
    </source>
</evidence>
<dbReference type="PANTHER" id="PTHR11851:SF224">
    <property type="entry name" value="PROCESSING PROTEASE"/>
    <property type="match status" value="1"/>
</dbReference>
<feature type="compositionally biased region" description="Low complexity" evidence="1">
    <location>
        <begin position="248"/>
        <end position="264"/>
    </location>
</feature>
<comment type="caution">
    <text evidence="3">The sequence shown here is derived from an EMBL/GenBank/DDBJ whole genome shotgun (WGS) entry which is preliminary data.</text>
</comment>
<dbReference type="Pfam" id="PF05193">
    <property type="entry name" value="Peptidase_M16_C"/>
    <property type="match status" value="1"/>
</dbReference>
<name>A0A2I1PDB4_9MICO</name>
<dbReference type="RefSeq" id="WP_101849056.1">
    <property type="nucleotide sequence ID" value="NZ_PKIZ01000002.1"/>
</dbReference>
<reference evidence="3 4" key="1">
    <citation type="submission" date="2017-12" db="EMBL/GenBank/DDBJ databases">
        <title>Phylogenetic diversity of female urinary microbiome.</title>
        <authorList>
            <person name="Thomas-White K."/>
            <person name="Wolfe A.J."/>
        </authorList>
    </citation>
    <scope>NUCLEOTIDE SEQUENCE [LARGE SCALE GENOMIC DNA]</scope>
    <source>
        <strain evidence="3 4">UMB1298</strain>
    </source>
</reference>